<comment type="caution">
    <text evidence="1">The sequence shown here is derived from an EMBL/GenBank/DDBJ whole genome shotgun (WGS) entry which is preliminary data.</text>
</comment>
<evidence type="ECO:0000313" key="2">
    <source>
        <dbReference type="Proteomes" id="UP001216709"/>
    </source>
</evidence>
<protein>
    <submittedName>
        <fullName evidence="1">Uncharacterized protein</fullName>
    </submittedName>
</protein>
<evidence type="ECO:0000313" key="1">
    <source>
        <dbReference type="EMBL" id="MDE1454784.1"/>
    </source>
</evidence>
<dbReference type="EMBL" id="JARAFO010000191">
    <property type="protein sequence ID" value="MDE1454784.1"/>
    <property type="molecule type" value="Genomic_DNA"/>
</dbReference>
<dbReference type="Proteomes" id="UP001216709">
    <property type="component" value="Unassembled WGS sequence"/>
</dbReference>
<sequence>MEEAAAVCSKCGNYMTGKIFDPYICADCKIDELNNELAVCKRECEYIEQKYRTSEDESQALRKYKWAFEMLVAELSKK</sequence>
<dbReference type="RefSeq" id="WP_065643773.1">
    <property type="nucleotide sequence ID" value="NZ_JARAFF010000005.1"/>
</dbReference>
<gene>
    <name evidence="1" type="ORF">PVN32_21790</name>
</gene>
<dbReference type="AlphaFoldDB" id="A0AAW6KFN4"/>
<accession>A0AAW6KFN4</accession>
<name>A0AAW6KFN4_9BACI</name>
<reference evidence="1" key="1">
    <citation type="submission" date="2022-12" db="EMBL/GenBank/DDBJ databases">
        <title>Draft Genome Sequences of Bacillus licheniformis and Bacillus paralicheniformis strains isolated from Irish skim milk powders.</title>
        <authorList>
            <person name="Lourenco A."/>
            <person name="Li F."/>
            <person name="Geraldine D."/>
            <person name="Tobin J.T."/>
            <person name="Butler F."/>
            <person name="Jordan K."/>
            <person name="Obrien T."/>
        </authorList>
    </citation>
    <scope>NUCLEOTIDE SEQUENCE</scope>
    <source>
        <strain evidence="1">3370</strain>
    </source>
</reference>
<organism evidence="1 2">
    <name type="scientific">Bacillus paralicheniformis</name>
    <dbReference type="NCBI Taxonomy" id="1648923"/>
    <lineage>
        <taxon>Bacteria</taxon>
        <taxon>Bacillati</taxon>
        <taxon>Bacillota</taxon>
        <taxon>Bacilli</taxon>
        <taxon>Bacillales</taxon>
        <taxon>Bacillaceae</taxon>
        <taxon>Bacillus</taxon>
    </lineage>
</organism>
<proteinExistence type="predicted"/>